<protein>
    <submittedName>
        <fullName evidence="1">Uncharacterized protein</fullName>
    </submittedName>
</protein>
<reference evidence="2" key="1">
    <citation type="journal article" date="2019" name="Int. J. Syst. Evol. Microbiol.">
        <title>The Global Catalogue of Microorganisms (GCM) 10K type strain sequencing project: providing services to taxonomists for standard genome sequencing and annotation.</title>
        <authorList>
            <consortium name="The Broad Institute Genomics Platform"/>
            <consortium name="The Broad Institute Genome Sequencing Center for Infectious Disease"/>
            <person name="Wu L."/>
            <person name="Ma J."/>
        </authorList>
    </citation>
    <scope>NUCLEOTIDE SEQUENCE [LARGE SCALE GENOMIC DNA]</scope>
    <source>
        <strain evidence="2">JCM 3369</strain>
    </source>
</reference>
<dbReference type="RefSeq" id="WP_160820595.1">
    <property type="nucleotide sequence ID" value="NZ_JBHSXE010000001.1"/>
</dbReference>
<name>A0ABW2CFV5_9ACTN</name>
<comment type="caution">
    <text evidence="1">The sequence shown here is derived from an EMBL/GenBank/DDBJ whole genome shotgun (WGS) entry which is preliminary data.</text>
</comment>
<dbReference type="EMBL" id="JBHSXS010000004">
    <property type="protein sequence ID" value="MFC6880090.1"/>
    <property type="molecule type" value="Genomic_DNA"/>
</dbReference>
<evidence type="ECO:0000313" key="2">
    <source>
        <dbReference type="Proteomes" id="UP001596380"/>
    </source>
</evidence>
<proteinExistence type="predicted"/>
<dbReference type="Proteomes" id="UP001596380">
    <property type="component" value="Unassembled WGS sequence"/>
</dbReference>
<gene>
    <name evidence="1" type="ORF">ACFQKB_09970</name>
</gene>
<accession>A0ABW2CFV5</accession>
<keyword evidence="2" id="KW-1185">Reference proteome</keyword>
<sequence length="163" mass="16493">MGAAIRYHHHGRRGRRVHGGLAVAAAVAAAASLGTVAPAATAERAAAARASRAAATVKINSAKAEGKTKTAIVNVTYTCTDANGLGADVALGSSVAHGAIAPTCDGKAKTTDIRSSAKYTVLRKGDKVTVTATLVKYDLFASVNVVNPQSHIQAQDSKAMTLA</sequence>
<organism evidence="1 2">
    <name type="scientific">Actinomadura yumaensis</name>
    <dbReference type="NCBI Taxonomy" id="111807"/>
    <lineage>
        <taxon>Bacteria</taxon>
        <taxon>Bacillati</taxon>
        <taxon>Actinomycetota</taxon>
        <taxon>Actinomycetes</taxon>
        <taxon>Streptosporangiales</taxon>
        <taxon>Thermomonosporaceae</taxon>
        <taxon>Actinomadura</taxon>
    </lineage>
</organism>
<evidence type="ECO:0000313" key="1">
    <source>
        <dbReference type="EMBL" id="MFC6880090.1"/>
    </source>
</evidence>